<dbReference type="Gene3D" id="3.40.30.10">
    <property type="entry name" value="Glutaredoxin"/>
    <property type="match status" value="1"/>
</dbReference>
<dbReference type="InterPro" id="IPR012341">
    <property type="entry name" value="6hp_glycosidase-like_sf"/>
</dbReference>
<dbReference type="EMBL" id="CP002062">
    <property type="protein sequence ID" value="ADJ14963.1"/>
    <property type="molecule type" value="Genomic_DNA"/>
</dbReference>
<dbReference type="AlphaFoldDB" id="D8J2K6"/>
<feature type="coiled-coil region" evidence="1">
    <location>
        <begin position="385"/>
        <end position="412"/>
    </location>
</feature>
<dbReference type="Gene3D" id="1.50.10.10">
    <property type="match status" value="2"/>
</dbReference>
<dbReference type="KEGG" id="hje:HacjB3_07890"/>
<dbReference type="CDD" id="cd02955">
    <property type="entry name" value="SSP411"/>
    <property type="match status" value="1"/>
</dbReference>
<name>D8J2K6_HALJB</name>
<dbReference type="GO" id="GO:0005975">
    <property type="term" value="P:carbohydrate metabolic process"/>
    <property type="evidence" value="ECO:0007669"/>
    <property type="project" value="InterPro"/>
</dbReference>
<dbReference type="Pfam" id="PF03190">
    <property type="entry name" value="Thioredox_DsbH"/>
    <property type="match status" value="1"/>
</dbReference>
<dbReference type="PANTHER" id="PTHR42899:SF1">
    <property type="entry name" value="SPERMATOGENESIS-ASSOCIATED PROTEIN 20"/>
    <property type="match status" value="1"/>
</dbReference>
<dbReference type="EMBL" id="AOHV01000038">
    <property type="protein sequence ID" value="ELY35021.1"/>
    <property type="molecule type" value="Genomic_DNA"/>
</dbReference>
<dbReference type="eggNOG" id="arCOG02007">
    <property type="taxonomic scope" value="Archaea"/>
</dbReference>
<sequence>MNTDRNRLDEEASPYLRQHADNPVNWQPWDDAALAEAEERDVPIFLSVGYSACHWCHVMEEESFEDEDIAKQLNENFVPIKVDREERPDLDSIYQTICQLVTRRGGWPLSVWLTPDGRPFYVGTYFPRESRRGTPGFGDLLGNLAESWEGDREEIENRADQWTRAITDQLEEVPEAGERPEGVLIEAADAALRGADREHGGFGQNGPKFPQTARLEVLLRAYDRTGRGPYDEVVRETLDAMGSRGMYDQLGGGFHRYATDREWVVPHFEKMLYDNAELPRSYLAGYRVTGQERYARIVRETLAFVERELGHPDGGFYSTLDAQSEDPETGEREEGAFYVWTPAAVEEVLDEERAALFCERYGVDKRGNFEGKTVLTLARSVGSLAEEYGLDEDEVEDRLVEAERRLFEAREERPRPRRDEKVLAGWNGLMISSFAEAGLTLDGSYAKRAAEALEFVREQLWDTEGKRLSRRFKDREVKIDGYLEDYAFLARGAFDTYQATGDVEHLKFALDLARAIEREFWDEERETLYFTPEAGEELVARPQELNDQSTPSSLGVACDVLLSLSQFADADFEGIVERVLARHGDRIRGNPLEHATLALVADRFENGSLEVTVAADVLPTEWRERLGEAYLPGRVLARRPPTEEGLEGWLDELGLEEAPPIWADREAREGEATAYVCRSFTCSPPVTDIEEALEWADELDPATPTAESS</sequence>
<dbReference type="InterPro" id="IPR036249">
    <property type="entry name" value="Thioredoxin-like_sf"/>
</dbReference>
<organism evidence="3 5">
    <name type="scientific">Halalkalicoccus jeotgali (strain DSM 18796 / CECT 7217 / JCM 14584 / KCTC 4019 / B3)</name>
    <dbReference type="NCBI Taxonomy" id="795797"/>
    <lineage>
        <taxon>Archaea</taxon>
        <taxon>Methanobacteriati</taxon>
        <taxon>Methanobacteriota</taxon>
        <taxon>Stenosarchaea group</taxon>
        <taxon>Halobacteria</taxon>
        <taxon>Halobacteriales</taxon>
        <taxon>Halococcaceae</taxon>
        <taxon>Halalkalicoccus</taxon>
    </lineage>
</organism>
<reference evidence="4 6" key="2">
    <citation type="journal article" date="2014" name="PLoS Genet.">
        <title>Phylogenetically driven sequencing of extremely halophilic archaea reveals strategies for static and dynamic osmo-response.</title>
        <authorList>
            <person name="Becker E.A."/>
            <person name="Seitzer P.M."/>
            <person name="Tritt A."/>
            <person name="Larsen D."/>
            <person name="Krusor M."/>
            <person name="Yao A.I."/>
            <person name="Wu D."/>
            <person name="Madern D."/>
            <person name="Eisen J.A."/>
            <person name="Darling A.E."/>
            <person name="Facciotti M.T."/>
        </authorList>
    </citation>
    <scope>NUCLEOTIDE SEQUENCE [LARGE SCALE GENOMIC DNA]</scope>
    <source>
        <strain evidence="4">B3</strain>
        <strain evidence="6">DSM 18796 / CECT 7217 / JCM 14584 / KCTC 4019 / B3</strain>
    </source>
</reference>
<dbReference type="InterPro" id="IPR008928">
    <property type="entry name" value="6-hairpin_glycosidase_sf"/>
</dbReference>
<keyword evidence="1" id="KW-0175">Coiled coil</keyword>
<gene>
    <name evidence="3" type="ordered locus">HacjB3_07890</name>
    <name evidence="4" type="ORF">C497_14832</name>
</gene>
<dbReference type="InterPro" id="IPR024705">
    <property type="entry name" value="Ssp411"/>
</dbReference>
<evidence type="ECO:0000256" key="1">
    <source>
        <dbReference type="SAM" id="Coils"/>
    </source>
</evidence>
<dbReference type="Proteomes" id="UP000011645">
    <property type="component" value="Unassembled WGS sequence"/>
</dbReference>
<evidence type="ECO:0000259" key="2">
    <source>
        <dbReference type="Pfam" id="PF03190"/>
    </source>
</evidence>
<dbReference type="PATRIC" id="fig|795797.18.peg.1569"/>
<evidence type="ECO:0000313" key="4">
    <source>
        <dbReference type="EMBL" id="ELY35021.1"/>
    </source>
</evidence>
<keyword evidence="6" id="KW-1185">Reference proteome</keyword>
<dbReference type="GeneID" id="9419380"/>
<evidence type="ECO:0000313" key="6">
    <source>
        <dbReference type="Proteomes" id="UP000011645"/>
    </source>
</evidence>
<proteinExistence type="predicted"/>
<evidence type="ECO:0000313" key="5">
    <source>
        <dbReference type="Proteomes" id="UP000000390"/>
    </source>
</evidence>
<protein>
    <recommendedName>
        <fullName evidence="2">Spermatogenesis-associated protein 20-like TRX domain-containing protein</fullName>
    </recommendedName>
</protein>
<dbReference type="PIRSF" id="PIRSF006402">
    <property type="entry name" value="UCP006402_thioredoxin"/>
    <property type="match status" value="1"/>
</dbReference>
<dbReference type="OrthoDB" id="28016at2157"/>
<dbReference type="STRING" id="795797.HacjB3_07890"/>
<dbReference type="InterPro" id="IPR004879">
    <property type="entry name" value="Ssp411-like_TRX"/>
</dbReference>
<feature type="domain" description="Spermatogenesis-associated protein 20-like TRX" evidence="2">
    <location>
        <begin position="6"/>
        <end position="166"/>
    </location>
</feature>
<dbReference type="HOGENOM" id="CLU_014051_4_1_2"/>
<dbReference type="RefSeq" id="WP_008417681.1">
    <property type="nucleotide sequence ID" value="NC_014297.1"/>
</dbReference>
<accession>D8J2K6</accession>
<reference evidence="3 5" key="1">
    <citation type="journal article" date="2010" name="J. Bacteriol.">
        <title>Complete genome sequence of Halalkalicoccus jeotgali B3(T), an extremely halophilic archaeon.</title>
        <authorList>
            <person name="Roh S.W."/>
            <person name="Nam Y.D."/>
            <person name="Nam S.H."/>
            <person name="Choi S.H."/>
            <person name="Park H.S."/>
            <person name="Bae J.W."/>
        </authorList>
    </citation>
    <scope>NUCLEOTIDE SEQUENCE [LARGE SCALE GENOMIC DNA]</scope>
    <source>
        <strain evidence="3">B3</strain>
        <strain evidence="5">DSM 18796 / CECT 7217 / JCM 14584 / KCTC 4019 / B3</strain>
    </source>
</reference>
<dbReference type="SUPFAM" id="SSF52833">
    <property type="entry name" value="Thioredoxin-like"/>
    <property type="match status" value="1"/>
</dbReference>
<dbReference type="PANTHER" id="PTHR42899">
    <property type="entry name" value="SPERMATOGENESIS-ASSOCIATED PROTEIN 20"/>
    <property type="match status" value="1"/>
</dbReference>
<dbReference type="Proteomes" id="UP000000390">
    <property type="component" value="Chromosome"/>
</dbReference>
<feature type="coiled-coil region" evidence="1">
    <location>
        <begin position="145"/>
        <end position="172"/>
    </location>
</feature>
<dbReference type="SUPFAM" id="SSF48208">
    <property type="entry name" value="Six-hairpin glycosidases"/>
    <property type="match status" value="1"/>
</dbReference>
<evidence type="ECO:0000313" key="3">
    <source>
        <dbReference type="EMBL" id="ADJ14963.1"/>
    </source>
</evidence>